<dbReference type="CDD" id="cd04876">
    <property type="entry name" value="ACT_RelA-SpoT"/>
    <property type="match status" value="1"/>
</dbReference>
<dbReference type="Pfam" id="PF04607">
    <property type="entry name" value="RelA_SpoT"/>
    <property type="match status" value="1"/>
</dbReference>
<evidence type="ECO:0000313" key="8">
    <source>
        <dbReference type="Proteomes" id="UP000184295"/>
    </source>
</evidence>
<dbReference type="UniPathway" id="UPA00908">
    <property type="reaction ID" value="UER00884"/>
</dbReference>
<dbReference type="PROSITE" id="PS51671">
    <property type="entry name" value="ACT"/>
    <property type="match status" value="1"/>
</dbReference>
<dbReference type="InterPro" id="IPR003607">
    <property type="entry name" value="HD/PDEase_dom"/>
</dbReference>
<dbReference type="SUPFAM" id="SSF109604">
    <property type="entry name" value="HD-domain/PDEase-like"/>
    <property type="match status" value="1"/>
</dbReference>
<dbReference type="SUPFAM" id="SSF81271">
    <property type="entry name" value="TGS-like"/>
    <property type="match status" value="1"/>
</dbReference>
<dbReference type="InterPro" id="IPR033655">
    <property type="entry name" value="TGS_RelA/SpoT"/>
</dbReference>
<dbReference type="SUPFAM" id="SSF81301">
    <property type="entry name" value="Nucleotidyltransferase"/>
    <property type="match status" value="1"/>
</dbReference>
<reference evidence="8" key="1">
    <citation type="submission" date="2016-11" db="EMBL/GenBank/DDBJ databases">
        <authorList>
            <person name="Varghese N."/>
            <person name="Submissions S."/>
        </authorList>
    </citation>
    <scope>NUCLEOTIDE SEQUENCE [LARGE SCALE GENOMIC DNA]</scope>
    <source>
        <strain evidence="8">DSM 19514</strain>
    </source>
</reference>
<dbReference type="InterPro" id="IPR002912">
    <property type="entry name" value="ACT_dom"/>
</dbReference>
<evidence type="ECO:0000256" key="3">
    <source>
        <dbReference type="RuleBase" id="RU003847"/>
    </source>
</evidence>
<dbReference type="CDD" id="cd00077">
    <property type="entry name" value="HDc"/>
    <property type="match status" value="1"/>
</dbReference>
<keyword evidence="8" id="KW-1185">Reference proteome</keyword>
<evidence type="ECO:0000259" key="6">
    <source>
        <dbReference type="PROSITE" id="PS51880"/>
    </source>
</evidence>
<evidence type="ECO:0000259" key="4">
    <source>
        <dbReference type="PROSITE" id="PS51671"/>
    </source>
</evidence>
<feature type="domain" description="HD" evidence="5">
    <location>
        <begin position="57"/>
        <end position="156"/>
    </location>
</feature>
<dbReference type="InterPro" id="IPR006674">
    <property type="entry name" value="HD_domain"/>
</dbReference>
<comment type="function">
    <text evidence="3">In eubacteria ppGpp (guanosine 3'-diphosphate 5'-diphosphate) is a mediator of the stringent response that coordinates a variety of cellular activities in response to changes in nutritional abundance.</text>
</comment>
<dbReference type="Pfam" id="PF13328">
    <property type="entry name" value="HD_4"/>
    <property type="match status" value="1"/>
</dbReference>
<keyword evidence="7" id="KW-0808">Transferase</keyword>
<dbReference type="InterPro" id="IPR045865">
    <property type="entry name" value="ACT-like_dom_sf"/>
</dbReference>
<dbReference type="GO" id="GO:0016301">
    <property type="term" value="F:kinase activity"/>
    <property type="evidence" value="ECO:0007669"/>
    <property type="project" value="UniProtKB-KW"/>
</dbReference>
<evidence type="ECO:0000313" key="7">
    <source>
        <dbReference type="EMBL" id="SHE31662.1"/>
    </source>
</evidence>
<dbReference type="FunFam" id="3.10.20.30:FF:000002">
    <property type="entry name" value="GTP pyrophosphokinase (RelA/SpoT)"/>
    <property type="match status" value="1"/>
</dbReference>
<dbReference type="Gene3D" id="3.30.70.260">
    <property type="match status" value="1"/>
</dbReference>
<keyword evidence="7" id="KW-0418">Kinase</keyword>
<dbReference type="SMART" id="SM00954">
    <property type="entry name" value="RelA_SpoT"/>
    <property type="match status" value="1"/>
</dbReference>
<dbReference type="NCBIfam" id="TIGR00691">
    <property type="entry name" value="spoT_relA"/>
    <property type="match status" value="1"/>
</dbReference>
<dbReference type="InterPro" id="IPR043519">
    <property type="entry name" value="NT_sf"/>
</dbReference>
<dbReference type="AlphaFoldDB" id="A0A1M4SHN1"/>
<dbReference type="Gene3D" id="3.30.460.10">
    <property type="entry name" value="Beta Polymerase, domain 2"/>
    <property type="match status" value="1"/>
</dbReference>
<dbReference type="EMBL" id="FQUL01000002">
    <property type="protein sequence ID" value="SHE31662.1"/>
    <property type="molecule type" value="Genomic_DNA"/>
</dbReference>
<dbReference type="InterPro" id="IPR004811">
    <property type="entry name" value="RelA/Spo_fam"/>
</dbReference>
<dbReference type="STRING" id="1121881.SAMN02745225_00286"/>
<comment type="catalytic activity">
    <reaction evidence="2">
        <text>GTP + ATP = guanosine 3'-diphosphate 5'-triphosphate + AMP</text>
        <dbReference type="Rhea" id="RHEA:22088"/>
        <dbReference type="ChEBI" id="CHEBI:30616"/>
        <dbReference type="ChEBI" id="CHEBI:37565"/>
        <dbReference type="ChEBI" id="CHEBI:142410"/>
        <dbReference type="ChEBI" id="CHEBI:456215"/>
        <dbReference type="EC" id="2.7.6.5"/>
    </reaction>
</comment>
<feature type="domain" description="TGS" evidence="6">
    <location>
        <begin position="392"/>
        <end position="453"/>
    </location>
</feature>
<dbReference type="PROSITE" id="PS51880">
    <property type="entry name" value="TGS"/>
    <property type="match status" value="1"/>
</dbReference>
<dbReference type="FunFam" id="3.30.460.10:FF:000001">
    <property type="entry name" value="GTP pyrophosphokinase RelA"/>
    <property type="match status" value="1"/>
</dbReference>
<name>A0A1M4SHN1_9ACTN</name>
<dbReference type="GO" id="GO:0015970">
    <property type="term" value="P:guanosine tetraphosphate biosynthetic process"/>
    <property type="evidence" value="ECO:0007669"/>
    <property type="project" value="UniProtKB-UniPathway"/>
</dbReference>
<dbReference type="Gene3D" id="1.10.3210.10">
    <property type="entry name" value="Hypothetical protein af1432"/>
    <property type="match status" value="1"/>
</dbReference>
<dbReference type="SMART" id="SM00471">
    <property type="entry name" value="HDc"/>
    <property type="match status" value="1"/>
</dbReference>
<protein>
    <submittedName>
        <fullName evidence="7">GTP pyrophosphokinase</fullName>
    </submittedName>
</protein>
<dbReference type="Pfam" id="PF19296">
    <property type="entry name" value="RelA_AH_RIS"/>
    <property type="match status" value="1"/>
</dbReference>
<dbReference type="RefSeq" id="WP_084660060.1">
    <property type="nucleotide sequence ID" value="NZ_FQUL01000002.1"/>
</dbReference>
<dbReference type="InterPro" id="IPR012676">
    <property type="entry name" value="TGS-like"/>
</dbReference>
<dbReference type="Proteomes" id="UP000184295">
    <property type="component" value="Unassembled WGS sequence"/>
</dbReference>
<evidence type="ECO:0000256" key="1">
    <source>
        <dbReference type="ARBA" id="ARBA00004976"/>
    </source>
</evidence>
<sequence>MAKALDNNFELFSPETLVDIFLSLHSNYSGYPDTVVTAFEIAREAHGSQYRKSGEPYFFHPLSVAEIVASLGADEVTISAALLHDAVEDTELTLAEVEERFGSVVAQIVDGVTKLDRLSFESKEAQQAATMRKMLLAMARDPRVLVIKLADRLHNMRTIGALPYWKQRRTAQETMDIYAPLAHRLGIAEIKWQLEDLAFATLHPRRFAEIEHLVTTKSPERQEYLNSVIEVARERLREVGIDAEVTGRPKHLWSIYEKMVVKEKDFDSIYDIVGMRIITETEKDCWAALGVVHSIWSPVPGRFKDYVNAPKFNLYQSLHTTVVLPSGNPLEVQLRTKDMHLRAEYGVAAHWGYKEGSTKEELLWLQRIVDWQKDTTDPHEFLENLKLDLEVDEVYVFTPKGRVITLPANATPIDFAYAVHTEVGHRCIGAKVNQRLVPLDSRLSSGDTVEIFTSKVQSAGPSRDWLKVVVTPRARNKIRQWFSKERRDEAVDEGREELIKALRKEGLPLQKHTSQSGLMQISQLMGFDSPETLLAAIGENHISARTVVAKMLRDLYQVEEESSIPVVSTGRKRRRREGPGIYVEGLDDVMVKLSKCCSPMPGDEIIGFVTRGKGVSVHRSDCSNAMALFSSEAERMIDVEWDLQSHGIFSTTIEVRSLDRSRLLADVARVLSEHHVNILNSSSQAGHDRVSTMRFEFELADPAHLDSILASLRQLEGVYNAYRVLPKGGGVVLDSPEAQQPKATKVEAK</sequence>
<dbReference type="CDD" id="cd01668">
    <property type="entry name" value="TGS_RSH"/>
    <property type="match status" value="1"/>
</dbReference>
<dbReference type="GO" id="GO:0008728">
    <property type="term" value="F:GTP diphosphokinase activity"/>
    <property type="evidence" value="ECO:0007669"/>
    <property type="project" value="UniProtKB-EC"/>
</dbReference>
<comment type="similarity">
    <text evidence="3">Belongs to the relA/spoT family.</text>
</comment>
<comment type="pathway">
    <text evidence="1">Purine metabolism; ppGpp biosynthesis; ppGpp from GTP: step 1/2.</text>
</comment>
<dbReference type="PANTHER" id="PTHR21262">
    <property type="entry name" value="GUANOSINE-3',5'-BIS DIPHOSPHATE 3'-PYROPHOSPHOHYDROLASE"/>
    <property type="match status" value="1"/>
</dbReference>
<gene>
    <name evidence="7" type="ORF">SAMN02745225_00286</name>
</gene>
<dbReference type="InterPro" id="IPR004095">
    <property type="entry name" value="TGS"/>
</dbReference>
<dbReference type="InterPro" id="IPR012675">
    <property type="entry name" value="Beta-grasp_dom_sf"/>
</dbReference>
<dbReference type="InterPro" id="IPR007685">
    <property type="entry name" value="RelA_SpoT"/>
</dbReference>
<dbReference type="SUPFAM" id="SSF55021">
    <property type="entry name" value="ACT-like"/>
    <property type="match status" value="1"/>
</dbReference>
<evidence type="ECO:0000259" key="5">
    <source>
        <dbReference type="PROSITE" id="PS51831"/>
    </source>
</evidence>
<feature type="domain" description="ACT" evidence="4">
    <location>
        <begin position="652"/>
        <end position="726"/>
    </location>
</feature>
<dbReference type="PROSITE" id="PS51831">
    <property type="entry name" value="HD"/>
    <property type="match status" value="1"/>
</dbReference>
<dbReference type="PANTHER" id="PTHR21262:SF31">
    <property type="entry name" value="GTP PYROPHOSPHOKINASE"/>
    <property type="match status" value="1"/>
</dbReference>
<dbReference type="OrthoDB" id="9805041at2"/>
<dbReference type="CDD" id="cd05399">
    <property type="entry name" value="NT_Rel-Spo_like"/>
    <property type="match status" value="1"/>
</dbReference>
<organism evidence="7 8">
    <name type="scientific">Ferrithrix thermotolerans DSM 19514</name>
    <dbReference type="NCBI Taxonomy" id="1121881"/>
    <lineage>
        <taxon>Bacteria</taxon>
        <taxon>Bacillati</taxon>
        <taxon>Actinomycetota</taxon>
        <taxon>Acidimicrobiia</taxon>
        <taxon>Acidimicrobiales</taxon>
        <taxon>Acidimicrobiaceae</taxon>
        <taxon>Ferrithrix</taxon>
    </lineage>
</organism>
<proteinExistence type="inferred from homology"/>
<dbReference type="FunFam" id="1.10.3210.10:FF:000001">
    <property type="entry name" value="GTP pyrophosphokinase RelA"/>
    <property type="match status" value="1"/>
</dbReference>
<dbReference type="GO" id="GO:0005886">
    <property type="term" value="C:plasma membrane"/>
    <property type="evidence" value="ECO:0007669"/>
    <property type="project" value="TreeGrafter"/>
</dbReference>
<accession>A0A1M4SHN1</accession>
<evidence type="ECO:0000256" key="2">
    <source>
        <dbReference type="ARBA" id="ARBA00048244"/>
    </source>
</evidence>
<dbReference type="InterPro" id="IPR045600">
    <property type="entry name" value="RelA/SpoT_AH_RIS"/>
</dbReference>
<dbReference type="Gene3D" id="3.10.20.30">
    <property type="match status" value="1"/>
</dbReference>
<dbReference type="Pfam" id="PF02824">
    <property type="entry name" value="TGS"/>
    <property type="match status" value="1"/>
</dbReference>
<dbReference type="Pfam" id="PF13291">
    <property type="entry name" value="ACT_4"/>
    <property type="match status" value="1"/>
</dbReference>